<dbReference type="Gene3D" id="2.60.120.10">
    <property type="entry name" value="Jelly Rolls"/>
    <property type="match status" value="1"/>
</dbReference>
<feature type="domain" description="Cupin type-2" evidence="1">
    <location>
        <begin position="43"/>
        <end position="91"/>
    </location>
</feature>
<dbReference type="EMBL" id="NSKC01000003">
    <property type="protein sequence ID" value="PAU84056.1"/>
    <property type="molecule type" value="Genomic_DNA"/>
</dbReference>
<evidence type="ECO:0000259" key="1">
    <source>
        <dbReference type="Pfam" id="PF07883"/>
    </source>
</evidence>
<dbReference type="Pfam" id="PF07883">
    <property type="entry name" value="Cupin_2"/>
    <property type="match status" value="1"/>
</dbReference>
<reference evidence="2 3" key="1">
    <citation type="submission" date="2017-08" db="EMBL/GenBank/DDBJ databases">
        <title>The strain WRN001 was isolated from Binhai saline alkaline soil, Tianjin, China.</title>
        <authorList>
            <person name="Liu D."/>
            <person name="Zhang G."/>
        </authorList>
    </citation>
    <scope>NUCLEOTIDE SEQUENCE [LARGE SCALE GENOMIC DNA]</scope>
    <source>
        <strain evidence="2 3">WN019</strain>
    </source>
</reference>
<gene>
    <name evidence="2" type="ORF">CK500_06370</name>
</gene>
<protein>
    <submittedName>
        <fullName evidence="2">Cupin</fullName>
    </submittedName>
</protein>
<name>A0A2A2FF36_9EURY</name>
<dbReference type="OrthoDB" id="305577at2157"/>
<organism evidence="2 3">
    <name type="scientific">Halorubrum salipaludis</name>
    <dbReference type="NCBI Taxonomy" id="2032630"/>
    <lineage>
        <taxon>Archaea</taxon>
        <taxon>Methanobacteriati</taxon>
        <taxon>Methanobacteriota</taxon>
        <taxon>Stenosarchaea group</taxon>
        <taxon>Halobacteria</taxon>
        <taxon>Halobacteriales</taxon>
        <taxon>Haloferacaceae</taxon>
        <taxon>Halorubrum</taxon>
    </lineage>
</organism>
<evidence type="ECO:0000313" key="2">
    <source>
        <dbReference type="EMBL" id="PAU84056.1"/>
    </source>
</evidence>
<sequence>MGYDATAYDDVEPRAPGMYFLRDALDCEELGVTVVEANDGWEGMEHDHAEEGHEEVYVLLHGEATLTVDGDPVELGPGDAVRVDADSTRDLAFSADGSKMVIAGAP</sequence>
<comment type="caution">
    <text evidence="2">The sequence shown here is derived from an EMBL/GenBank/DDBJ whole genome shotgun (WGS) entry which is preliminary data.</text>
</comment>
<dbReference type="AlphaFoldDB" id="A0A2A2FF36"/>
<dbReference type="RefSeq" id="WP_095636419.1">
    <property type="nucleotide sequence ID" value="NZ_NSKC01000003.1"/>
</dbReference>
<dbReference type="SUPFAM" id="SSF51182">
    <property type="entry name" value="RmlC-like cupins"/>
    <property type="match status" value="1"/>
</dbReference>
<dbReference type="InterPro" id="IPR011051">
    <property type="entry name" value="RmlC_Cupin_sf"/>
</dbReference>
<keyword evidence="3" id="KW-1185">Reference proteome</keyword>
<proteinExistence type="predicted"/>
<evidence type="ECO:0000313" key="3">
    <source>
        <dbReference type="Proteomes" id="UP000218083"/>
    </source>
</evidence>
<dbReference type="Proteomes" id="UP000218083">
    <property type="component" value="Unassembled WGS sequence"/>
</dbReference>
<accession>A0A2A2FF36</accession>
<dbReference type="InterPro" id="IPR014710">
    <property type="entry name" value="RmlC-like_jellyroll"/>
</dbReference>
<dbReference type="InterPro" id="IPR013096">
    <property type="entry name" value="Cupin_2"/>
</dbReference>